<evidence type="ECO:0000313" key="2">
    <source>
        <dbReference type="EMBL" id="KAJ6263016.1"/>
    </source>
</evidence>
<sequence length="292" mass="31206">MLFNHFYSFFMLAFAATSLAACAPAAKTCSALQKAASSKCASLIASKKIKYLTCTVWKTAVPARVTKTMVVSLPKATVSNLEVGTATVDETSAVSVFSTVTDYQTTVVLEEATVATTDTETLVFSETATVTDTSIIYNYGFALRRRATPCTSIPGTCSCLLTKTITKTLNAMAATITTTKTLPRETVTNTRQSTVSVTIITTITTIVVDSITSTETEFSTSTITVPETTQTSVTNTETATITAIATLYTCVDPNRARCGNYCYRTQIDWYNCGGCGQRCNNGQICNGGRCIS</sequence>
<dbReference type="EMBL" id="JAQGDS010000002">
    <property type="protein sequence ID" value="KAJ6263016.1"/>
    <property type="molecule type" value="Genomic_DNA"/>
</dbReference>
<feature type="signal peptide" evidence="1">
    <location>
        <begin position="1"/>
        <end position="20"/>
    </location>
</feature>
<protein>
    <recommendedName>
        <fullName evidence="4">Antifreeze protein</fullName>
    </recommendedName>
</protein>
<gene>
    <name evidence="2" type="ORF">Dda_1574</name>
</gene>
<accession>A0AAD6J2P7</accession>
<feature type="chain" id="PRO_5042085321" description="Antifreeze protein" evidence="1">
    <location>
        <begin position="21"/>
        <end position="292"/>
    </location>
</feature>
<comment type="caution">
    <text evidence="2">The sequence shown here is derived from an EMBL/GenBank/DDBJ whole genome shotgun (WGS) entry which is preliminary data.</text>
</comment>
<reference evidence="2" key="1">
    <citation type="submission" date="2023-01" db="EMBL/GenBank/DDBJ databases">
        <title>The chitinases involved in constricting ring structure development in the nematode-trapping fungus Drechslerella dactyloides.</title>
        <authorList>
            <person name="Wang R."/>
            <person name="Zhang L."/>
            <person name="Tang P."/>
            <person name="Li S."/>
            <person name="Liang L."/>
        </authorList>
    </citation>
    <scope>NUCLEOTIDE SEQUENCE</scope>
    <source>
        <strain evidence="2">YMF1.00031</strain>
    </source>
</reference>
<dbReference type="AlphaFoldDB" id="A0AAD6J2P7"/>
<organism evidence="2 3">
    <name type="scientific">Drechslerella dactyloides</name>
    <name type="common">Nematode-trapping fungus</name>
    <name type="synonym">Arthrobotrys dactyloides</name>
    <dbReference type="NCBI Taxonomy" id="74499"/>
    <lineage>
        <taxon>Eukaryota</taxon>
        <taxon>Fungi</taxon>
        <taxon>Dikarya</taxon>
        <taxon>Ascomycota</taxon>
        <taxon>Pezizomycotina</taxon>
        <taxon>Orbiliomycetes</taxon>
        <taxon>Orbiliales</taxon>
        <taxon>Orbiliaceae</taxon>
        <taxon>Drechslerella</taxon>
    </lineage>
</organism>
<evidence type="ECO:0000256" key="1">
    <source>
        <dbReference type="SAM" id="SignalP"/>
    </source>
</evidence>
<evidence type="ECO:0000313" key="3">
    <source>
        <dbReference type="Proteomes" id="UP001221413"/>
    </source>
</evidence>
<keyword evidence="1" id="KW-0732">Signal</keyword>
<keyword evidence="3" id="KW-1185">Reference proteome</keyword>
<evidence type="ECO:0008006" key="4">
    <source>
        <dbReference type="Google" id="ProtNLM"/>
    </source>
</evidence>
<name>A0AAD6J2P7_DREDA</name>
<proteinExistence type="predicted"/>
<dbReference type="Proteomes" id="UP001221413">
    <property type="component" value="Unassembled WGS sequence"/>
</dbReference>